<dbReference type="Gene3D" id="3.40.630.30">
    <property type="match status" value="1"/>
</dbReference>
<evidence type="ECO:0000313" key="2">
    <source>
        <dbReference type="EMBL" id="KRN76251.1"/>
    </source>
</evidence>
<name>A0A0R2JG00_9LACO</name>
<dbReference type="AlphaFoldDB" id="A0A0R2JG00"/>
<sequence>MVLTQVQLTPFTKNDFDAYQSLMTQAHIQSGLQINSDHLADDFLADLSQPIFNQVVYEKQCIGFIILYEVISNDASTHYQLAFGLDAKFQHQGYMLQALSMQLAHIQPDTVIQAEVLPENHPSLSLLAHLNFTKLGQVQDLFGQQRFIFEFTIK</sequence>
<evidence type="ECO:0000259" key="1">
    <source>
        <dbReference type="PROSITE" id="PS51186"/>
    </source>
</evidence>
<organism evidence="2 3">
    <name type="scientific">Weissella minor</name>
    <dbReference type="NCBI Taxonomy" id="1620"/>
    <lineage>
        <taxon>Bacteria</taxon>
        <taxon>Bacillati</taxon>
        <taxon>Bacillota</taxon>
        <taxon>Bacilli</taxon>
        <taxon>Lactobacillales</taxon>
        <taxon>Lactobacillaceae</taxon>
        <taxon>Weissella</taxon>
    </lineage>
</organism>
<dbReference type="STRING" id="1620.IV67_GL000827"/>
<proteinExistence type="predicted"/>
<reference evidence="2 3" key="1">
    <citation type="journal article" date="2015" name="Genome Announc.">
        <title>Expanding the biotechnology potential of lactobacilli through comparative genomics of 213 strains and associated genera.</title>
        <authorList>
            <person name="Sun Z."/>
            <person name="Harris H.M."/>
            <person name="McCann A."/>
            <person name="Guo C."/>
            <person name="Argimon S."/>
            <person name="Zhang W."/>
            <person name="Yang X."/>
            <person name="Jeffery I.B."/>
            <person name="Cooney J.C."/>
            <person name="Kagawa T.F."/>
            <person name="Liu W."/>
            <person name="Song Y."/>
            <person name="Salvetti E."/>
            <person name="Wrobel A."/>
            <person name="Rasinkangas P."/>
            <person name="Parkhill J."/>
            <person name="Rea M.C."/>
            <person name="O'Sullivan O."/>
            <person name="Ritari J."/>
            <person name="Douillard F.P."/>
            <person name="Paul Ross R."/>
            <person name="Yang R."/>
            <person name="Briner A.E."/>
            <person name="Felis G.E."/>
            <person name="de Vos W.M."/>
            <person name="Barrangou R."/>
            <person name="Klaenhammer T.R."/>
            <person name="Caufield P.W."/>
            <person name="Cui Y."/>
            <person name="Zhang H."/>
            <person name="O'Toole P.W."/>
        </authorList>
    </citation>
    <scope>NUCLEOTIDE SEQUENCE [LARGE SCALE GENOMIC DNA]</scope>
    <source>
        <strain evidence="2 3">DSM 20014</strain>
    </source>
</reference>
<dbReference type="EMBL" id="JQCD01000030">
    <property type="protein sequence ID" value="KRN76251.1"/>
    <property type="molecule type" value="Genomic_DNA"/>
</dbReference>
<dbReference type="SUPFAM" id="SSF55729">
    <property type="entry name" value="Acyl-CoA N-acyltransferases (Nat)"/>
    <property type="match status" value="1"/>
</dbReference>
<dbReference type="Pfam" id="PF13302">
    <property type="entry name" value="Acetyltransf_3"/>
    <property type="match status" value="1"/>
</dbReference>
<dbReference type="PROSITE" id="PS51186">
    <property type="entry name" value="GNAT"/>
    <property type="match status" value="1"/>
</dbReference>
<dbReference type="InterPro" id="IPR016181">
    <property type="entry name" value="Acyl_CoA_acyltransferase"/>
</dbReference>
<accession>A0A0R2JG00</accession>
<evidence type="ECO:0000313" key="3">
    <source>
        <dbReference type="Proteomes" id="UP000051673"/>
    </source>
</evidence>
<dbReference type="Proteomes" id="UP000051673">
    <property type="component" value="Unassembled WGS sequence"/>
</dbReference>
<dbReference type="InterPro" id="IPR000182">
    <property type="entry name" value="GNAT_dom"/>
</dbReference>
<dbReference type="PATRIC" id="fig|1620.3.peg.842"/>
<feature type="domain" description="N-acetyltransferase" evidence="1">
    <location>
        <begin position="6"/>
        <end position="154"/>
    </location>
</feature>
<protein>
    <recommendedName>
        <fullName evidence="1">N-acetyltransferase domain-containing protein</fullName>
    </recommendedName>
</protein>
<comment type="caution">
    <text evidence="2">The sequence shown here is derived from an EMBL/GenBank/DDBJ whole genome shotgun (WGS) entry which is preliminary data.</text>
</comment>
<dbReference type="RefSeq" id="WP_057788415.1">
    <property type="nucleotide sequence ID" value="NZ_JQCD01000030.1"/>
</dbReference>
<keyword evidence="3" id="KW-1185">Reference proteome</keyword>
<gene>
    <name evidence="2" type="ORF">IV67_GL000827</name>
</gene>
<dbReference type="GO" id="GO:0016747">
    <property type="term" value="F:acyltransferase activity, transferring groups other than amino-acyl groups"/>
    <property type="evidence" value="ECO:0007669"/>
    <property type="project" value="InterPro"/>
</dbReference>
<dbReference type="OrthoDB" id="9798081at2"/>